<organism evidence="1 2">
    <name type="scientific">Rheinheimera pacifica</name>
    <dbReference type="NCBI Taxonomy" id="173990"/>
    <lineage>
        <taxon>Bacteria</taxon>
        <taxon>Pseudomonadati</taxon>
        <taxon>Pseudomonadota</taxon>
        <taxon>Gammaproteobacteria</taxon>
        <taxon>Chromatiales</taxon>
        <taxon>Chromatiaceae</taxon>
        <taxon>Rheinheimera</taxon>
    </lineage>
</organism>
<evidence type="ECO:0000313" key="2">
    <source>
        <dbReference type="Proteomes" id="UP000199371"/>
    </source>
</evidence>
<dbReference type="EMBL" id="FNXF01000032">
    <property type="protein sequence ID" value="SEI13869.1"/>
    <property type="molecule type" value="Genomic_DNA"/>
</dbReference>
<dbReference type="OrthoDB" id="6872009at2"/>
<gene>
    <name evidence="1" type="ORF">SAMN05660691_04138</name>
</gene>
<proteinExistence type="predicted"/>
<dbReference type="AlphaFoldDB" id="A0A1H6NSR0"/>
<sequence>MAKEMCKPKAIEDLTVEDLKAHRWCFYQNDDEGFDAFEHIIPDSHPEFSEHITELELSEFKFSNGKVLFGVYDGSEAFNIIAGDEWYSFGYGVAEPSQEDLERFKSFIESNELELPVVATAKWSGTTKTYSGIQYINENGETIEKAI</sequence>
<accession>A0A1H6NSR0</accession>
<dbReference type="STRING" id="173990.SAMN05660691_04138"/>
<name>A0A1H6NSR0_9GAMM</name>
<reference evidence="2" key="1">
    <citation type="submission" date="2016-10" db="EMBL/GenBank/DDBJ databases">
        <authorList>
            <person name="Varghese N."/>
            <person name="Submissions S."/>
        </authorList>
    </citation>
    <scope>NUCLEOTIDE SEQUENCE [LARGE SCALE GENOMIC DNA]</scope>
    <source>
        <strain evidence="2">DSM 17616</strain>
    </source>
</reference>
<keyword evidence="2" id="KW-1185">Reference proteome</keyword>
<dbReference type="RefSeq" id="WP_092797143.1">
    <property type="nucleotide sequence ID" value="NZ_FNXF01000032.1"/>
</dbReference>
<protein>
    <submittedName>
        <fullName evidence="1">Uncharacterized protein</fullName>
    </submittedName>
</protein>
<dbReference type="Proteomes" id="UP000199371">
    <property type="component" value="Unassembled WGS sequence"/>
</dbReference>
<evidence type="ECO:0000313" key="1">
    <source>
        <dbReference type="EMBL" id="SEI13869.1"/>
    </source>
</evidence>